<gene>
    <name evidence="2" type="ORF">C8A04DRAFT_37044</name>
</gene>
<proteinExistence type="predicted"/>
<protein>
    <submittedName>
        <fullName evidence="2">Uncharacterized protein</fullName>
    </submittedName>
</protein>
<dbReference type="AlphaFoldDB" id="A0AAN6V3A0"/>
<name>A0AAN6V3A0_9PEZI</name>
<dbReference type="EMBL" id="MU853581">
    <property type="protein sequence ID" value="KAK4144027.1"/>
    <property type="molecule type" value="Genomic_DNA"/>
</dbReference>
<dbReference type="InterPro" id="IPR038883">
    <property type="entry name" value="AN11006-like"/>
</dbReference>
<feature type="compositionally biased region" description="Low complexity" evidence="1">
    <location>
        <begin position="59"/>
        <end position="73"/>
    </location>
</feature>
<feature type="region of interest" description="Disordered" evidence="1">
    <location>
        <begin position="1"/>
        <end position="82"/>
    </location>
</feature>
<accession>A0AAN6V3A0</accession>
<sequence length="314" mass="35212">MPQKTTQRKGKASRPTRGPASSPSAGTGRTAANSAEPTTSASKGDESLDDDVGSLRMEALTLTSTTGTQTAAPAKEEKSVKQKPFRFLDLPPELRAEVYLWYFEGIDHVDLDSDNYKRIHKKLGIFRTCRIIRQEAPHAFYSFRTFRIFPTQPGRHFKTKRPLLARLNERQRRLLTSLELRLGPGWNKPPRGWVVNSALGLSDCVNVRKLTVFVECDPSDNAFKGFRQYDGFYENFSRNLLDEVLGALPTVRCVYFDAWSSVKKSGAMMAGLLDVAEARGRTIRWGPERNWTDQDEEIVVEAPLSAALMLLGGL</sequence>
<evidence type="ECO:0000256" key="1">
    <source>
        <dbReference type="SAM" id="MobiDB-lite"/>
    </source>
</evidence>
<dbReference type="RefSeq" id="XP_062637398.1">
    <property type="nucleotide sequence ID" value="XM_062783746.1"/>
</dbReference>
<evidence type="ECO:0000313" key="3">
    <source>
        <dbReference type="Proteomes" id="UP001302676"/>
    </source>
</evidence>
<reference evidence="2" key="1">
    <citation type="journal article" date="2023" name="Mol. Phylogenet. Evol.">
        <title>Genome-scale phylogeny and comparative genomics of the fungal order Sordariales.</title>
        <authorList>
            <person name="Hensen N."/>
            <person name="Bonometti L."/>
            <person name="Westerberg I."/>
            <person name="Brannstrom I.O."/>
            <person name="Guillou S."/>
            <person name="Cros-Aarteil S."/>
            <person name="Calhoun S."/>
            <person name="Haridas S."/>
            <person name="Kuo A."/>
            <person name="Mondo S."/>
            <person name="Pangilinan J."/>
            <person name="Riley R."/>
            <person name="LaButti K."/>
            <person name="Andreopoulos B."/>
            <person name="Lipzen A."/>
            <person name="Chen C."/>
            <person name="Yan M."/>
            <person name="Daum C."/>
            <person name="Ng V."/>
            <person name="Clum A."/>
            <person name="Steindorff A."/>
            <person name="Ohm R.A."/>
            <person name="Martin F."/>
            <person name="Silar P."/>
            <person name="Natvig D.O."/>
            <person name="Lalanne C."/>
            <person name="Gautier V."/>
            <person name="Ament-Velasquez S.L."/>
            <person name="Kruys A."/>
            <person name="Hutchinson M.I."/>
            <person name="Powell A.J."/>
            <person name="Barry K."/>
            <person name="Miller A.N."/>
            <person name="Grigoriev I.V."/>
            <person name="Debuchy R."/>
            <person name="Gladieux P."/>
            <person name="Hiltunen Thoren M."/>
            <person name="Johannesson H."/>
        </authorList>
    </citation>
    <scope>NUCLEOTIDE SEQUENCE</scope>
    <source>
        <strain evidence="2">CBS 141.50</strain>
    </source>
</reference>
<organism evidence="2 3">
    <name type="scientific">Dichotomopilus funicola</name>
    <dbReference type="NCBI Taxonomy" id="1934379"/>
    <lineage>
        <taxon>Eukaryota</taxon>
        <taxon>Fungi</taxon>
        <taxon>Dikarya</taxon>
        <taxon>Ascomycota</taxon>
        <taxon>Pezizomycotina</taxon>
        <taxon>Sordariomycetes</taxon>
        <taxon>Sordariomycetidae</taxon>
        <taxon>Sordariales</taxon>
        <taxon>Chaetomiaceae</taxon>
        <taxon>Dichotomopilus</taxon>
    </lineage>
</organism>
<feature type="compositionally biased region" description="Basic residues" evidence="1">
    <location>
        <begin position="1"/>
        <end position="14"/>
    </location>
</feature>
<reference evidence="2" key="2">
    <citation type="submission" date="2023-05" db="EMBL/GenBank/DDBJ databases">
        <authorList>
            <consortium name="Lawrence Berkeley National Laboratory"/>
            <person name="Steindorff A."/>
            <person name="Hensen N."/>
            <person name="Bonometti L."/>
            <person name="Westerberg I."/>
            <person name="Brannstrom I.O."/>
            <person name="Guillou S."/>
            <person name="Cros-Aarteil S."/>
            <person name="Calhoun S."/>
            <person name="Haridas S."/>
            <person name="Kuo A."/>
            <person name="Mondo S."/>
            <person name="Pangilinan J."/>
            <person name="Riley R."/>
            <person name="Labutti K."/>
            <person name="Andreopoulos B."/>
            <person name="Lipzen A."/>
            <person name="Chen C."/>
            <person name="Yanf M."/>
            <person name="Daum C."/>
            <person name="Ng V."/>
            <person name="Clum A."/>
            <person name="Ohm R."/>
            <person name="Martin F."/>
            <person name="Silar P."/>
            <person name="Natvig D."/>
            <person name="Lalanne C."/>
            <person name="Gautier V."/>
            <person name="Ament-Velasquez S.L."/>
            <person name="Kruys A."/>
            <person name="Hutchinson M.I."/>
            <person name="Powell A.J."/>
            <person name="Barry K."/>
            <person name="Miller A.N."/>
            <person name="Grigoriev I.V."/>
            <person name="Debuchy R."/>
            <person name="Gladieux P."/>
            <person name="Thoren M.H."/>
            <person name="Johannesson H."/>
        </authorList>
    </citation>
    <scope>NUCLEOTIDE SEQUENCE</scope>
    <source>
        <strain evidence="2">CBS 141.50</strain>
    </source>
</reference>
<keyword evidence="3" id="KW-1185">Reference proteome</keyword>
<evidence type="ECO:0000313" key="2">
    <source>
        <dbReference type="EMBL" id="KAK4144027.1"/>
    </source>
</evidence>
<dbReference type="PANTHER" id="PTHR42085">
    <property type="entry name" value="F-BOX DOMAIN-CONTAINING PROTEIN"/>
    <property type="match status" value="1"/>
</dbReference>
<dbReference type="PANTHER" id="PTHR42085:SF2">
    <property type="entry name" value="F-BOX DOMAIN-CONTAINING PROTEIN"/>
    <property type="match status" value="1"/>
</dbReference>
<feature type="compositionally biased region" description="Polar residues" evidence="1">
    <location>
        <begin position="19"/>
        <end position="42"/>
    </location>
</feature>
<dbReference type="GeneID" id="87820359"/>
<comment type="caution">
    <text evidence="2">The sequence shown here is derived from an EMBL/GenBank/DDBJ whole genome shotgun (WGS) entry which is preliminary data.</text>
</comment>
<dbReference type="Proteomes" id="UP001302676">
    <property type="component" value="Unassembled WGS sequence"/>
</dbReference>